<comment type="subcellular location">
    <subcellularLocation>
        <location evidence="1">Membrane</location>
        <topology evidence="1">Multi-pass membrane protein</topology>
    </subcellularLocation>
</comment>
<reference evidence="6" key="1">
    <citation type="submission" date="2022-10" db="EMBL/GenBank/DDBJ databases">
        <authorList>
            <person name="Chen Y."/>
            <person name="Dougan E. K."/>
            <person name="Chan C."/>
            <person name="Rhodes N."/>
            <person name="Thang M."/>
        </authorList>
    </citation>
    <scope>NUCLEOTIDE SEQUENCE</scope>
</reference>
<accession>A0A9P1GGX6</accession>
<dbReference type="InterPro" id="IPR002781">
    <property type="entry name" value="TM_pro_TauE-like"/>
</dbReference>
<evidence type="ECO:0000256" key="3">
    <source>
        <dbReference type="ARBA" id="ARBA00022989"/>
    </source>
</evidence>
<gene>
    <name evidence="6" type="ORF">C1SCF055_LOCUS38543</name>
</gene>
<evidence type="ECO:0000256" key="5">
    <source>
        <dbReference type="SAM" id="Phobius"/>
    </source>
</evidence>
<feature type="non-terminal residue" evidence="6">
    <location>
        <position position="1"/>
    </location>
</feature>
<dbReference type="PANTHER" id="PTHR43701">
    <property type="entry name" value="MEMBRANE TRANSPORTER PROTEIN MJ0441-RELATED"/>
    <property type="match status" value="1"/>
</dbReference>
<keyword evidence="2 5" id="KW-0812">Transmembrane</keyword>
<dbReference type="GO" id="GO:0016020">
    <property type="term" value="C:membrane"/>
    <property type="evidence" value="ECO:0007669"/>
    <property type="project" value="UniProtKB-SubCell"/>
</dbReference>
<name>A0A9P1GGX6_9DINO</name>
<feature type="transmembrane region" description="Helical" evidence="5">
    <location>
        <begin position="20"/>
        <end position="49"/>
    </location>
</feature>
<evidence type="ECO:0000313" key="6">
    <source>
        <dbReference type="EMBL" id="CAI4013586.1"/>
    </source>
</evidence>
<dbReference type="EMBL" id="CAMXCT010005920">
    <property type="protein sequence ID" value="CAI4013586.1"/>
    <property type="molecule type" value="Genomic_DNA"/>
</dbReference>
<dbReference type="Proteomes" id="UP001152797">
    <property type="component" value="Unassembled WGS sequence"/>
</dbReference>
<feature type="transmembrane region" description="Helical" evidence="5">
    <location>
        <begin position="83"/>
        <end position="103"/>
    </location>
</feature>
<dbReference type="AlphaFoldDB" id="A0A9P1GGX6"/>
<dbReference type="InterPro" id="IPR051598">
    <property type="entry name" value="TSUP/Inactive_protease-like"/>
</dbReference>
<feature type="transmembrane region" description="Helical" evidence="5">
    <location>
        <begin position="109"/>
        <end position="126"/>
    </location>
</feature>
<reference evidence="7 8" key="2">
    <citation type="submission" date="2024-05" db="EMBL/GenBank/DDBJ databases">
        <authorList>
            <person name="Chen Y."/>
            <person name="Shah S."/>
            <person name="Dougan E. K."/>
            <person name="Thang M."/>
            <person name="Chan C."/>
        </authorList>
    </citation>
    <scope>NUCLEOTIDE SEQUENCE [LARGE SCALE GENOMIC DNA]</scope>
</reference>
<keyword evidence="4 5" id="KW-0472">Membrane</keyword>
<evidence type="ECO:0000256" key="2">
    <source>
        <dbReference type="ARBA" id="ARBA00022692"/>
    </source>
</evidence>
<sequence length="128" mass="12649">VHSSVTHAGATAALLPLSGLGIASGLVSGLLGVGGGTVLVPVLALAFAFPQSEAQGSALLAMLLPSVVSCSTHWSKGNVDRDLAGFAVLGALLGGFGGGEMAALLPERALRLIFAAVLSVVAVKYIRS</sequence>
<dbReference type="OrthoDB" id="5492at2759"/>
<keyword evidence="3 5" id="KW-1133">Transmembrane helix</keyword>
<evidence type="ECO:0000313" key="7">
    <source>
        <dbReference type="EMBL" id="CAL4800898.1"/>
    </source>
</evidence>
<organism evidence="6">
    <name type="scientific">Cladocopium goreaui</name>
    <dbReference type="NCBI Taxonomy" id="2562237"/>
    <lineage>
        <taxon>Eukaryota</taxon>
        <taxon>Sar</taxon>
        <taxon>Alveolata</taxon>
        <taxon>Dinophyceae</taxon>
        <taxon>Suessiales</taxon>
        <taxon>Symbiodiniaceae</taxon>
        <taxon>Cladocopium</taxon>
    </lineage>
</organism>
<evidence type="ECO:0000313" key="8">
    <source>
        <dbReference type="Proteomes" id="UP001152797"/>
    </source>
</evidence>
<protein>
    <submittedName>
        <fullName evidence="7">Membrane transporter protein</fullName>
    </submittedName>
</protein>
<comment type="caution">
    <text evidence="6">The sequence shown here is derived from an EMBL/GenBank/DDBJ whole genome shotgun (WGS) entry which is preliminary data.</text>
</comment>
<dbReference type="EMBL" id="CAMXCT020005920">
    <property type="protein sequence ID" value="CAL1166961.1"/>
    <property type="molecule type" value="Genomic_DNA"/>
</dbReference>
<proteinExistence type="predicted"/>
<evidence type="ECO:0000256" key="4">
    <source>
        <dbReference type="ARBA" id="ARBA00023136"/>
    </source>
</evidence>
<evidence type="ECO:0000256" key="1">
    <source>
        <dbReference type="ARBA" id="ARBA00004141"/>
    </source>
</evidence>
<dbReference type="PANTHER" id="PTHR43701:SF2">
    <property type="entry name" value="MEMBRANE TRANSPORTER PROTEIN YJNA-RELATED"/>
    <property type="match status" value="1"/>
</dbReference>
<dbReference type="Pfam" id="PF01925">
    <property type="entry name" value="TauE"/>
    <property type="match status" value="1"/>
</dbReference>
<dbReference type="EMBL" id="CAMXCT030005920">
    <property type="protein sequence ID" value="CAL4800898.1"/>
    <property type="molecule type" value="Genomic_DNA"/>
</dbReference>
<keyword evidence="8" id="KW-1185">Reference proteome</keyword>